<proteinExistence type="predicted"/>
<dbReference type="Pfam" id="PF13377">
    <property type="entry name" value="Peripla_BP_3"/>
    <property type="match status" value="1"/>
</dbReference>
<dbReference type="EMBL" id="JBHSON010000032">
    <property type="protein sequence ID" value="MFC5748444.1"/>
    <property type="molecule type" value="Genomic_DNA"/>
</dbReference>
<accession>A0ABW0ZYR1</accession>
<dbReference type="Gene3D" id="3.40.50.2300">
    <property type="match status" value="1"/>
</dbReference>
<dbReference type="RefSeq" id="WP_378284183.1">
    <property type="nucleotide sequence ID" value="NZ_JBHSON010000032.1"/>
</dbReference>
<reference evidence="7" key="1">
    <citation type="journal article" date="2019" name="Int. J. Syst. Evol. Microbiol.">
        <title>The Global Catalogue of Microorganisms (GCM) 10K type strain sequencing project: providing services to taxonomists for standard genome sequencing and annotation.</title>
        <authorList>
            <consortium name="The Broad Institute Genomics Platform"/>
            <consortium name="The Broad Institute Genome Sequencing Center for Infectious Disease"/>
            <person name="Wu L."/>
            <person name="Ma J."/>
        </authorList>
    </citation>
    <scope>NUCLEOTIDE SEQUENCE [LARGE SCALE GENOMIC DNA]</scope>
    <source>
        <strain evidence="7">KCTC 42087</strain>
    </source>
</reference>
<gene>
    <name evidence="6" type="ORF">ACFPZN_22725</name>
</gene>
<evidence type="ECO:0000313" key="6">
    <source>
        <dbReference type="EMBL" id="MFC5748444.1"/>
    </source>
</evidence>
<name>A0ABW0ZYR1_9ACTN</name>
<evidence type="ECO:0000259" key="5">
    <source>
        <dbReference type="Pfam" id="PF13377"/>
    </source>
</evidence>
<dbReference type="PANTHER" id="PTHR30146">
    <property type="entry name" value="LACI-RELATED TRANSCRIPTIONAL REPRESSOR"/>
    <property type="match status" value="1"/>
</dbReference>
<evidence type="ECO:0000313" key="7">
    <source>
        <dbReference type="Proteomes" id="UP001596074"/>
    </source>
</evidence>
<feature type="domain" description="Transcriptional regulator LacI/GalR-like sensor" evidence="5">
    <location>
        <begin position="57"/>
        <end position="179"/>
    </location>
</feature>
<protein>
    <submittedName>
        <fullName evidence="6">Substrate-binding domain-containing protein</fullName>
    </submittedName>
</protein>
<evidence type="ECO:0000256" key="4">
    <source>
        <dbReference type="SAM" id="MobiDB-lite"/>
    </source>
</evidence>
<dbReference type="InterPro" id="IPR028082">
    <property type="entry name" value="Peripla_BP_I"/>
</dbReference>
<evidence type="ECO:0000256" key="1">
    <source>
        <dbReference type="ARBA" id="ARBA00023015"/>
    </source>
</evidence>
<comment type="caution">
    <text evidence="6">The sequence shown here is derived from an EMBL/GenBank/DDBJ whole genome shotgun (WGS) entry which is preliminary data.</text>
</comment>
<dbReference type="Proteomes" id="UP001596074">
    <property type="component" value="Unassembled WGS sequence"/>
</dbReference>
<keyword evidence="7" id="KW-1185">Reference proteome</keyword>
<dbReference type="PANTHER" id="PTHR30146:SF109">
    <property type="entry name" value="HTH-TYPE TRANSCRIPTIONAL REGULATOR GALS"/>
    <property type="match status" value="1"/>
</dbReference>
<keyword evidence="1" id="KW-0805">Transcription regulation</keyword>
<keyword evidence="3" id="KW-0804">Transcription</keyword>
<feature type="region of interest" description="Disordered" evidence="4">
    <location>
        <begin position="1"/>
        <end position="44"/>
    </location>
</feature>
<evidence type="ECO:0000256" key="3">
    <source>
        <dbReference type="ARBA" id="ARBA00023163"/>
    </source>
</evidence>
<evidence type="ECO:0000256" key="2">
    <source>
        <dbReference type="ARBA" id="ARBA00023125"/>
    </source>
</evidence>
<keyword evidence="2" id="KW-0238">DNA-binding</keyword>
<dbReference type="InterPro" id="IPR046335">
    <property type="entry name" value="LacI/GalR-like_sensor"/>
</dbReference>
<dbReference type="SUPFAM" id="SSF53822">
    <property type="entry name" value="Periplasmic binding protein-like I"/>
    <property type="match status" value="1"/>
</dbReference>
<organism evidence="6 7">
    <name type="scientific">Actinomadura rugatobispora</name>
    <dbReference type="NCBI Taxonomy" id="1994"/>
    <lineage>
        <taxon>Bacteria</taxon>
        <taxon>Bacillati</taxon>
        <taxon>Actinomycetota</taxon>
        <taxon>Actinomycetes</taxon>
        <taxon>Streptosporangiales</taxon>
        <taxon>Thermomonosporaceae</taxon>
        <taxon>Actinomadura</taxon>
    </lineage>
</organism>
<sequence>MPAAGAPRAHRLRDQGHPTRSPRRPPPRISVQISGVEPDSAEEVGRWRGGRCGSRRERRRECHRYWCPPTPNNATASHDIAARLLTTGHEMPDGVLCHSDAIAFGLMRALREIGLRPPQDMRIIGGVDVEVAAMWEPPLTSISIRAEDMGRAAALLRRIMTGEAPDGPHLFPSNLIVREGCGCHSPRPGTAGNSRRTTTSGVVLRPGFTVISPL</sequence>